<reference evidence="1" key="1">
    <citation type="submission" date="2022-08" db="EMBL/GenBank/DDBJ databases">
        <title>Genome sequencing of Pelomonas sp. UHG3.</title>
        <authorList>
            <person name="So Y."/>
        </authorList>
    </citation>
    <scope>NUCLEOTIDE SEQUENCE</scope>
    <source>
        <strain evidence="1">UHG3</strain>
    </source>
</reference>
<dbReference type="EMBL" id="JAPPUY010000002">
    <property type="protein sequence ID" value="MCY4745430.1"/>
    <property type="molecule type" value="Genomic_DNA"/>
</dbReference>
<protein>
    <submittedName>
        <fullName evidence="1">Acyltransferase</fullName>
    </submittedName>
</protein>
<keyword evidence="1" id="KW-0012">Acyltransferase</keyword>
<gene>
    <name evidence="1" type="ORF">NYO99_10655</name>
</gene>
<evidence type="ECO:0000313" key="2">
    <source>
        <dbReference type="Proteomes" id="UP001076464"/>
    </source>
</evidence>
<proteinExistence type="predicted"/>
<organism evidence="1 2">
    <name type="scientific">Roseateles hydrophilus</name>
    <dbReference type="NCBI Taxonomy" id="2975054"/>
    <lineage>
        <taxon>Bacteria</taxon>
        <taxon>Pseudomonadati</taxon>
        <taxon>Pseudomonadota</taxon>
        <taxon>Betaproteobacteria</taxon>
        <taxon>Burkholderiales</taxon>
        <taxon>Sphaerotilaceae</taxon>
        <taxon>Roseateles</taxon>
    </lineage>
</organism>
<sequence length="360" mass="39319">MRLTLIEASRAIAALAVVLMHATHLMRVDHFSGHVGLQGVFDWGYVGVDFFFVLSGFIITFVHHKELGSGTAHLRSYLWKRFVRVFPIYWFVLLLSIALSAATRLLAGRQPLVELAADQLPGTLLLLIGHGEPAYVGVAWSLQYEVMFYATFCLLLLHRVVGFTAYVMWGVAVLVAAAQWLPASFTPWVHSTLSAHCAQFLFGIVTAFAALRWQLRPRRWLLGAAVLAFAAAAALEHLGFVVAHGAAGRVLLGLASAALLFVMVNLERSGGMKAPPLLARLGAVSYSLYLAHCLLINIALILLAKAGIYRSLPEAVVFAFAVTVAVVGSWWIGHKVELPMVGWLRQRASGRAQRRAVVTS</sequence>
<comment type="caution">
    <text evidence="1">The sequence shown here is derived from an EMBL/GenBank/DDBJ whole genome shotgun (WGS) entry which is preliminary data.</text>
</comment>
<evidence type="ECO:0000313" key="1">
    <source>
        <dbReference type="EMBL" id="MCY4745430.1"/>
    </source>
</evidence>
<keyword evidence="2" id="KW-1185">Reference proteome</keyword>
<dbReference type="Proteomes" id="UP001076464">
    <property type="component" value="Unassembled WGS sequence"/>
</dbReference>
<keyword evidence="1" id="KW-0808">Transferase</keyword>
<accession>A0ACC6CAW0</accession>
<name>A0ACC6CAW0_9BURK</name>